<keyword evidence="2 9" id="KW-0963">Cytoplasm</keyword>
<dbReference type="NCBIfam" id="TIGR01085">
    <property type="entry name" value="murE"/>
    <property type="match status" value="1"/>
</dbReference>
<protein>
    <recommendedName>
        <fullName evidence="9">UDP-N-acetylmuramoyl-L-alanyl-D-glutamate--2,6-diaminopimelate ligase</fullName>
        <ecNumber evidence="9">6.3.2.13</ecNumber>
    </recommendedName>
    <alternativeName>
        <fullName evidence="9">Meso-A2pm-adding enzyme</fullName>
    </alternativeName>
    <alternativeName>
        <fullName evidence="9">Meso-diaminopimelate-adding enzyme</fullName>
    </alternativeName>
    <alternativeName>
        <fullName evidence="9">UDP-MurNAc-L-Ala-D-Glu:meso-diaminopimelate ligase</fullName>
    </alternativeName>
    <alternativeName>
        <fullName evidence="9">UDP-MurNAc-tripeptide synthetase</fullName>
    </alternativeName>
    <alternativeName>
        <fullName evidence="9">UDP-N-acetylmuramyl-tripeptide synthetase</fullName>
    </alternativeName>
</protein>
<comment type="PTM">
    <text evidence="9">Carboxylation is probably crucial for Mg(2+) binding and, consequently, for the gamma-phosphate positioning of ATP.</text>
</comment>
<comment type="similarity">
    <text evidence="1 9">Belongs to the MurCDEF family. MurE subfamily.</text>
</comment>
<dbReference type="Proteomes" id="UP000290870">
    <property type="component" value="Unassembled WGS sequence"/>
</dbReference>
<keyword evidence="9" id="KW-0460">Magnesium</keyword>
<comment type="pathway">
    <text evidence="9 10">Cell wall biogenesis; peptidoglycan biosynthesis.</text>
</comment>
<comment type="catalytic activity">
    <reaction evidence="9">
        <text>UDP-N-acetyl-alpha-D-muramoyl-L-alanyl-D-glutamate + meso-2,6-diaminopimelate + ATP = UDP-N-acetyl-alpha-D-muramoyl-L-alanyl-gamma-D-glutamyl-meso-2,6-diaminopimelate + ADP + phosphate + H(+)</text>
        <dbReference type="Rhea" id="RHEA:23676"/>
        <dbReference type="ChEBI" id="CHEBI:15378"/>
        <dbReference type="ChEBI" id="CHEBI:30616"/>
        <dbReference type="ChEBI" id="CHEBI:43474"/>
        <dbReference type="ChEBI" id="CHEBI:57791"/>
        <dbReference type="ChEBI" id="CHEBI:83900"/>
        <dbReference type="ChEBI" id="CHEBI:83905"/>
        <dbReference type="ChEBI" id="CHEBI:456216"/>
        <dbReference type="EC" id="6.3.2.13"/>
    </reaction>
</comment>
<dbReference type="InterPro" id="IPR036615">
    <property type="entry name" value="Mur_ligase_C_dom_sf"/>
</dbReference>
<feature type="binding site" evidence="9">
    <location>
        <position position="136"/>
    </location>
    <ligand>
        <name>UDP-N-acetyl-alpha-D-muramoyl-L-alanyl-D-glutamate</name>
        <dbReference type="ChEBI" id="CHEBI:83900"/>
    </ligand>
</feature>
<keyword evidence="7 9" id="KW-0573">Peptidoglycan synthesis</keyword>
<dbReference type="RefSeq" id="WP_128985476.1">
    <property type="nucleotide sequence ID" value="NZ_PDJZ01000001.1"/>
</dbReference>
<evidence type="ECO:0000256" key="1">
    <source>
        <dbReference type="ARBA" id="ARBA00005898"/>
    </source>
</evidence>
<evidence type="ECO:0000313" key="13">
    <source>
        <dbReference type="EMBL" id="RXJ85943.1"/>
    </source>
</evidence>
<keyword evidence="8 9" id="KW-0961">Cell wall biogenesis/degradation</keyword>
<dbReference type="InterPro" id="IPR018109">
    <property type="entry name" value="Folylpolyglutamate_synth_CS"/>
</dbReference>
<dbReference type="UniPathway" id="UPA00219"/>
<keyword evidence="6 9" id="KW-0133">Cell shape</keyword>
<comment type="caution">
    <text evidence="9">Lacks conserved residue(s) required for the propagation of feature annotation.</text>
</comment>
<dbReference type="InterPro" id="IPR036565">
    <property type="entry name" value="Mur-like_cat_sf"/>
</dbReference>
<sequence>MQLIINNKIYTDNSNEANKDSIFVVSKQNEKYKELAIANGCEQIVEAKDLKNHLDMSSIKVIGITGTNGKTTTAAAIYSILLDLGYKVALQGTRGFFINDERVEEYSLTTPVQLGNFANIQKAMQNGCSFFVMEVSSHAIEQKRIEGLEFALKIHTNITRDHLDYHKTIEEYIRVKNSFFEDETLKLINKDDEKVRYNIKNGFAYSLEKPSTYKVDAYSFKNGMHVMFNHFGKHYSFSSMMMGIFNVYNLMAAVAAVHITTQKPLEEICEALEGFGGVSGRMETISSNPLVIVDFAHTPDGMEEVLKSFNEKDIICVFGAGGDRDRQKRPLMGLVAAKYSKHIIVTSDNPRFEDPDKIIEDILEGIKNHPNITVEINRKEAIKKAIEMANDNCVVLVLGKGDESTQIIYDKKFHFSDKEEILKILNKDK</sequence>
<comment type="caution">
    <text evidence="13">The sequence shown here is derived from an EMBL/GenBank/DDBJ whole genome shotgun (WGS) entry which is preliminary data.</text>
</comment>
<dbReference type="GO" id="GO:0071555">
    <property type="term" value="P:cell wall organization"/>
    <property type="evidence" value="ECO:0007669"/>
    <property type="project" value="UniProtKB-KW"/>
</dbReference>
<dbReference type="GO" id="GO:0004326">
    <property type="term" value="F:tetrahydrofolylpolyglutamate synthase activity"/>
    <property type="evidence" value="ECO:0007669"/>
    <property type="project" value="InterPro"/>
</dbReference>
<dbReference type="InterPro" id="IPR013221">
    <property type="entry name" value="Mur_ligase_cen"/>
</dbReference>
<dbReference type="PANTHER" id="PTHR23135">
    <property type="entry name" value="MUR LIGASE FAMILY MEMBER"/>
    <property type="match status" value="1"/>
</dbReference>
<dbReference type="GO" id="GO:0000287">
    <property type="term" value="F:magnesium ion binding"/>
    <property type="evidence" value="ECO:0007669"/>
    <property type="project" value="UniProtKB-UniRule"/>
</dbReference>
<dbReference type="NCBIfam" id="NF001126">
    <property type="entry name" value="PRK00139.1-4"/>
    <property type="match status" value="1"/>
</dbReference>
<evidence type="ECO:0000256" key="3">
    <source>
        <dbReference type="ARBA" id="ARBA00022598"/>
    </source>
</evidence>
<dbReference type="Gene3D" id="3.90.190.20">
    <property type="entry name" value="Mur ligase, C-terminal domain"/>
    <property type="match status" value="1"/>
</dbReference>
<evidence type="ECO:0000256" key="7">
    <source>
        <dbReference type="ARBA" id="ARBA00022984"/>
    </source>
</evidence>
<feature type="domain" description="Mur ligase C-terminal" evidence="11">
    <location>
        <begin position="280"/>
        <end position="401"/>
    </location>
</feature>
<dbReference type="SUPFAM" id="SSF53623">
    <property type="entry name" value="MurD-like peptide ligases, catalytic domain"/>
    <property type="match status" value="1"/>
</dbReference>
<feature type="binding site" evidence="9">
    <location>
        <begin position="109"/>
        <end position="110"/>
    </location>
    <ligand>
        <name>UDP-N-acetyl-alpha-D-muramoyl-L-alanyl-D-glutamate</name>
        <dbReference type="ChEBI" id="CHEBI:83900"/>
    </ligand>
</feature>
<evidence type="ECO:0000256" key="2">
    <source>
        <dbReference type="ARBA" id="ARBA00022490"/>
    </source>
</evidence>
<reference evidence="13 14" key="1">
    <citation type="submission" date="2017-10" db="EMBL/GenBank/DDBJ databases">
        <title>Genomics of the genus Arcobacter.</title>
        <authorList>
            <person name="Perez-Cataluna A."/>
            <person name="Figueras M.J."/>
        </authorList>
    </citation>
    <scope>NUCLEOTIDE SEQUENCE [LARGE SCALE GENOMIC DNA]</scope>
    <source>
        <strain evidence="13 14">F26</strain>
    </source>
</reference>
<dbReference type="Pfam" id="PF08245">
    <property type="entry name" value="Mur_ligase_M"/>
    <property type="match status" value="1"/>
</dbReference>
<keyword evidence="5 9" id="KW-0067">ATP-binding</keyword>
<comment type="cofactor">
    <cofactor evidence="9">
        <name>Mg(2+)</name>
        <dbReference type="ChEBI" id="CHEBI:18420"/>
    </cofactor>
</comment>
<keyword evidence="9 10" id="KW-0132">Cell division</keyword>
<evidence type="ECO:0000256" key="6">
    <source>
        <dbReference type="ARBA" id="ARBA00022960"/>
    </source>
</evidence>
<feature type="binding site" evidence="9">
    <location>
        <begin position="348"/>
        <end position="351"/>
    </location>
    <ligand>
        <name>meso-2,6-diaminopimelate</name>
        <dbReference type="ChEBI" id="CHEBI:57791"/>
    </ligand>
</feature>
<feature type="binding site" evidence="9">
    <location>
        <position position="403"/>
    </location>
    <ligand>
        <name>meso-2,6-diaminopimelate</name>
        <dbReference type="ChEBI" id="CHEBI:57791"/>
    </ligand>
</feature>
<dbReference type="CDD" id="cd01983">
    <property type="entry name" value="SIMIBI"/>
    <property type="match status" value="1"/>
</dbReference>
<feature type="binding site" evidence="9">
    <location>
        <position position="324"/>
    </location>
    <ligand>
        <name>meso-2,6-diaminopimelate</name>
        <dbReference type="ChEBI" id="CHEBI:57791"/>
    </ligand>
</feature>
<feature type="domain" description="Mur ligase central" evidence="12">
    <location>
        <begin position="64"/>
        <end position="257"/>
    </location>
</feature>
<feature type="binding site" evidence="9">
    <location>
        <begin position="66"/>
        <end position="72"/>
    </location>
    <ligand>
        <name>ATP</name>
        <dbReference type="ChEBI" id="CHEBI:30616"/>
    </ligand>
</feature>
<organism evidence="13 14">
    <name type="scientific">Arcobacter cloacae</name>
    <dbReference type="NCBI Taxonomy" id="1054034"/>
    <lineage>
        <taxon>Bacteria</taxon>
        <taxon>Pseudomonadati</taxon>
        <taxon>Campylobacterota</taxon>
        <taxon>Epsilonproteobacteria</taxon>
        <taxon>Campylobacterales</taxon>
        <taxon>Arcobacteraceae</taxon>
        <taxon>Arcobacter</taxon>
    </lineage>
</organism>
<dbReference type="GO" id="GO:0005737">
    <property type="term" value="C:cytoplasm"/>
    <property type="evidence" value="ECO:0007669"/>
    <property type="project" value="UniProtKB-SubCell"/>
</dbReference>
<dbReference type="Pfam" id="PF02875">
    <property type="entry name" value="Mur_ligase_C"/>
    <property type="match status" value="1"/>
</dbReference>
<name>A0A4Q0ZHB1_9BACT</name>
<proteinExistence type="inferred from homology"/>
<keyword evidence="9 10" id="KW-0131">Cell cycle</keyword>
<dbReference type="InterPro" id="IPR005761">
    <property type="entry name" value="UDP-N-AcMur-Glu-dNH2Pim_ligase"/>
</dbReference>
<dbReference type="InterPro" id="IPR004101">
    <property type="entry name" value="Mur_ligase_C"/>
</dbReference>
<dbReference type="GO" id="GO:0008360">
    <property type="term" value="P:regulation of cell shape"/>
    <property type="evidence" value="ECO:0007669"/>
    <property type="project" value="UniProtKB-KW"/>
</dbReference>
<comment type="function">
    <text evidence="9">Catalyzes the addition of meso-diaminopimelic acid to the nucleotide precursor UDP-N-acetylmuramoyl-L-alanyl-D-glutamate (UMAG) in the biosynthesis of bacterial cell-wall peptidoglycan.</text>
</comment>
<feature type="binding site" evidence="9">
    <location>
        <position position="399"/>
    </location>
    <ligand>
        <name>meso-2,6-diaminopimelate</name>
        <dbReference type="ChEBI" id="CHEBI:57791"/>
    </ligand>
</feature>
<dbReference type="OrthoDB" id="9800958at2"/>
<dbReference type="GO" id="GO:0008765">
    <property type="term" value="F:UDP-N-acetylmuramoylalanyl-D-glutamate-2,6-diaminopimelate ligase activity"/>
    <property type="evidence" value="ECO:0007669"/>
    <property type="project" value="UniProtKB-UniRule"/>
</dbReference>
<comment type="subcellular location">
    <subcellularLocation>
        <location evidence="9 10">Cytoplasm</location>
    </subcellularLocation>
</comment>
<dbReference type="AlphaFoldDB" id="A0A4Q0ZHB1"/>
<dbReference type="PROSITE" id="PS01011">
    <property type="entry name" value="FOLYLPOLYGLU_SYNT_1"/>
    <property type="match status" value="1"/>
</dbReference>
<evidence type="ECO:0000259" key="11">
    <source>
        <dbReference type="Pfam" id="PF02875"/>
    </source>
</evidence>
<dbReference type="GO" id="GO:0005524">
    <property type="term" value="F:ATP binding"/>
    <property type="evidence" value="ECO:0007669"/>
    <property type="project" value="UniProtKB-UniRule"/>
</dbReference>
<dbReference type="Gene3D" id="3.40.1190.10">
    <property type="entry name" value="Mur-like, catalytic domain"/>
    <property type="match status" value="1"/>
</dbReference>
<dbReference type="HAMAP" id="MF_00208">
    <property type="entry name" value="MurE"/>
    <property type="match status" value="1"/>
</dbReference>
<feature type="binding site" evidence="9">
    <location>
        <position position="142"/>
    </location>
    <ligand>
        <name>UDP-N-acetyl-alpha-D-muramoyl-L-alanyl-D-glutamate</name>
        <dbReference type="ChEBI" id="CHEBI:83900"/>
    </ligand>
</feature>
<keyword evidence="3 9" id="KW-0436">Ligase</keyword>
<accession>A0A4Q0ZHB1</accession>
<dbReference type="EC" id="6.3.2.13" evidence="9"/>
<keyword evidence="4 9" id="KW-0547">Nucleotide-binding</keyword>
<feature type="binding site" evidence="9">
    <location>
        <position position="14"/>
    </location>
    <ligand>
        <name>UDP-N-acetyl-alpha-D-muramoyl-L-alanyl-D-glutamate</name>
        <dbReference type="ChEBI" id="CHEBI:83900"/>
    </ligand>
</feature>
<evidence type="ECO:0000259" key="12">
    <source>
        <dbReference type="Pfam" id="PF08245"/>
    </source>
</evidence>
<evidence type="ECO:0000256" key="4">
    <source>
        <dbReference type="ARBA" id="ARBA00022741"/>
    </source>
</evidence>
<dbReference type="SUPFAM" id="SSF53244">
    <property type="entry name" value="MurD-like peptide ligases, peptide-binding domain"/>
    <property type="match status" value="1"/>
</dbReference>
<evidence type="ECO:0000256" key="9">
    <source>
        <dbReference type="HAMAP-Rule" id="MF_00208"/>
    </source>
</evidence>
<dbReference type="EMBL" id="PDJZ01000001">
    <property type="protein sequence ID" value="RXJ85943.1"/>
    <property type="molecule type" value="Genomic_DNA"/>
</dbReference>
<feature type="binding site" evidence="9">
    <location>
        <position position="144"/>
    </location>
    <ligand>
        <name>UDP-N-acetyl-alpha-D-muramoyl-L-alanyl-D-glutamate</name>
        <dbReference type="ChEBI" id="CHEBI:83900"/>
    </ligand>
</feature>
<dbReference type="PANTHER" id="PTHR23135:SF4">
    <property type="entry name" value="UDP-N-ACETYLMURAMOYL-L-ALANYL-D-GLUTAMATE--2,6-DIAMINOPIMELATE LIGASE MURE HOMOLOG, CHLOROPLASTIC"/>
    <property type="match status" value="1"/>
</dbReference>
<gene>
    <name evidence="9" type="primary">murE</name>
    <name evidence="13" type="ORF">CRU90_01405</name>
</gene>
<dbReference type="GO" id="GO:0009252">
    <property type="term" value="P:peptidoglycan biosynthetic process"/>
    <property type="evidence" value="ECO:0007669"/>
    <property type="project" value="UniProtKB-UniRule"/>
</dbReference>
<evidence type="ECO:0000313" key="14">
    <source>
        <dbReference type="Proteomes" id="UP000290870"/>
    </source>
</evidence>
<dbReference type="GO" id="GO:0051301">
    <property type="term" value="P:cell division"/>
    <property type="evidence" value="ECO:0007669"/>
    <property type="project" value="UniProtKB-KW"/>
</dbReference>
<evidence type="ECO:0000256" key="5">
    <source>
        <dbReference type="ARBA" id="ARBA00022840"/>
    </source>
</evidence>
<evidence type="ECO:0000256" key="10">
    <source>
        <dbReference type="RuleBase" id="RU004135"/>
    </source>
</evidence>
<feature type="short sequence motif" description="Meso-diaminopimelate recognition motif" evidence="9">
    <location>
        <begin position="348"/>
        <end position="351"/>
    </location>
</feature>
<evidence type="ECO:0000256" key="8">
    <source>
        <dbReference type="ARBA" id="ARBA00023316"/>
    </source>
</evidence>
<feature type="modified residue" description="N6-carboxylysine" evidence="9">
    <location>
        <position position="176"/>
    </location>
</feature>